<keyword evidence="1" id="KW-0805">Transcription regulation</keyword>
<keyword evidence="6" id="KW-1185">Reference proteome</keyword>
<feature type="domain" description="HTH luxR-type" evidence="4">
    <location>
        <begin position="429"/>
        <end position="494"/>
    </location>
</feature>
<dbReference type="PANTHER" id="PTHR43214">
    <property type="entry name" value="TWO-COMPONENT RESPONSE REGULATOR"/>
    <property type="match status" value="1"/>
</dbReference>
<evidence type="ECO:0000259" key="4">
    <source>
        <dbReference type="PROSITE" id="PS50043"/>
    </source>
</evidence>
<dbReference type="Gene3D" id="1.10.10.10">
    <property type="entry name" value="Winged helix-like DNA-binding domain superfamily/Winged helix DNA-binding domain"/>
    <property type="match status" value="1"/>
</dbReference>
<dbReference type="RefSeq" id="WP_261607142.1">
    <property type="nucleotide sequence ID" value="NZ_JAODOR010000011.1"/>
</dbReference>
<dbReference type="Proteomes" id="UP001300496">
    <property type="component" value="Unassembled WGS sequence"/>
</dbReference>
<evidence type="ECO:0000313" key="5">
    <source>
        <dbReference type="EMBL" id="MCT9002603.1"/>
    </source>
</evidence>
<name>A0ABT2PFD2_9MICO</name>
<keyword evidence="3" id="KW-0804">Transcription</keyword>
<dbReference type="SMART" id="SM00421">
    <property type="entry name" value="HTH_LUXR"/>
    <property type="match status" value="1"/>
</dbReference>
<evidence type="ECO:0000256" key="2">
    <source>
        <dbReference type="ARBA" id="ARBA00023125"/>
    </source>
</evidence>
<gene>
    <name evidence="5" type="ORF">N4R40_09540</name>
</gene>
<dbReference type="Pfam" id="PF00196">
    <property type="entry name" value="GerE"/>
    <property type="match status" value="1"/>
</dbReference>
<organism evidence="5 6">
    <name type="scientific">Microbacterium memoriense</name>
    <dbReference type="NCBI Taxonomy" id="2978350"/>
    <lineage>
        <taxon>Bacteria</taxon>
        <taxon>Bacillati</taxon>
        <taxon>Actinomycetota</taxon>
        <taxon>Actinomycetes</taxon>
        <taxon>Micrococcales</taxon>
        <taxon>Microbacteriaceae</taxon>
        <taxon>Microbacterium</taxon>
    </lineage>
</organism>
<evidence type="ECO:0000256" key="1">
    <source>
        <dbReference type="ARBA" id="ARBA00023015"/>
    </source>
</evidence>
<dbReference type="InterPro" id="IPR036388">
    <property type="entry name" value="WH-like_DNA-bd_sf"/>
</dbReference>
<dbReference type="PANTHER" id="PTHR43214:SF41">
    <property type="entry name" value="NITRATE_NITRITE RESPONSE REGULATOR PROTEIN NARP"/>
    <property type="match status" value="1"/>
</dbReference>
<dbReference type="PROSITE" id="PS50043">
    <property type="entry name" value="HTH_LUXR_2"/>
    <property type="match status" value="1"/>
</dbReference>
<sequence length="496" mass="53521">MSSVHEFNAAIAAREARERGDGERIAELMNLHPLEMWFGLPPSELQLVLESGSAALAESSPVGHAVLQLLSADRLGLTGAAEVTEDDRISPFVDALKKRLSGDAVAALALFETAELVTAPVPHVFDATRGLRAFSVAQTGLTAMLAGQLGDALAYFEKALACPVPRALTFLHRESHLRVALIHALYGGQDTALVHLAAAARVERSDSWAELGLDAETVLVEALLAPAVEAEESLERVEALPIAAELWPFHMLATHKLSVIAGHPARARDRAAHFERAGVVGPAATGVVGSALPWIRFYDAIATGDLSRAATELDHADRDLWQTAHFQAILEVSRGRPAVAVRILYDYAPHTSALPKAEAQRLTVLAVARHAESDAPAAEDVLVAVAPHLTAYSGRLMEFLSPDLAARAAEHVDRWPVVTEVPGSDARVGSFDFEPLRDREMDVLRAMATQQSRGEIAESLFLSVNTVKTHQRSLYRKLRVNSHAQALDVARRRGLI</sequence>
<proteinExistence type="predicted"/>
<comment type="caution">
    <text evidence="5">The sequence shown here is derived from an EMBL/GenBank/DDBJ whole genome shotgun (WGS) entry which is preliminary data.</text>
</comment>
<dbReference type="PRINTS" id="PR00038">
    <property type="entry name" value="HTHLUXR"/>
</dbReference>
<dbReference type="EMBL" id="JAODOR010000011">
    <property type="protein sequence ID" value="MCT9002603.1"/>
    <property type="molecule type" value="Genomic_DNA"/>
</dbReference>
<dbReference type="SUPFAM" id="SSF46894">
    <property type="entry name" value="C-terminal effector domain of the bipartite response regulators"/>
    <property type="match status" value="1"/>
</dbReference>
<evidence type="ECO:0000256" key="3">
    <source>
        <dbReference type="ARBA" id="ARBA00023163"/>
    </source>
</evidence>
<keyword evidence="2" id="KW-0238">DNA-binding</keyword>
<reference evidence="5 6" key="1">
    <citation type="journal article" date="2024" name="Int. J. Syst. Evol. Microbiol.">
        <title>Microbacterium memoriense sp. nov., a member of the Actinomycetota from marine beach sediment of the north coast of Portugal.</title>
        <authorList>
            <person name="Santos J.D.N.D."/>
            <person name="Klimek D."/>
            <person name="Calusinska M."/>
            <person name="Lobo-da-Cunha A."/>
            <person name="Catita J."/>
            <person name="Goncalves H."/>
            <person name="Gonzalez I."/>
            <person name="Lage O.M."/>
        </authorList>
    </citation>
    <scope>NUCLEOTIDE SEQUENCE [LARGE SCALE GENOMIC DNA]</scope>
    <source>
        <strain evidence="5 6">PMIC_1C1B</strain>
    </source>
</reference>
<evidence type="ECO:0000313" key="6">
    <source>
        <dbReference type="Proteomes" id="UP001300496"/>
    </source>
</evidence>
<accession>A0ABT2PFD2</accession>
<dbReference type="InterPro" id="IPR039420">
    <property type="entry name" value="WalR-like"/>
</dbReference>
<dbReference type="InterPro" id="IPR000792">
    <property type="entry name" value="Tscrpt_reg_LuxR_C"/>
</dbReference>
<dbReference type="InterPro" id="IPR016032">
    <property type="entry name" value="Sig_transdc_resp-reg_C-effctor"/>
</dbReference>
<protein>
    <submittedName>
        <fullName evidence="5">LuxR C-terminal-related transcriptional regulator</fullName>
    </submittedName>
</protein>
<dbReference type="CDD" id="cd06170">
    <property type="entry name" value="LuxR_C_like"/>
    <property type="match status" value="1"/>
</dbReference>